<organism evidence="2 3">
    <name type="scientific">Butyricicoccus faecihominis</name>
    <dbReference type="NCBI Taxonomy" id="1712515"/>
    <lineage>
        <taxon>Bacteria</taxon>
        <taxon>Bacillati</taxon>
        <taxon>Bacillota</taxon>
        <taxon>Clostridia</taxon>
        <taxon>Eubacteriales</taxon>
        <taxon>Butyricicoccaceae</taxon>
        <taxon>Butyricicoccus</taxon>
    </lineage>
</organism>
<evidence type="ECO:0000313" key="2">
    <source>
        <dbReference type="EMBL" id="GFO88346.1"/>
    </source>
</evidence>
<dbReference type="SMART" id="SM00530">
    <property type="entry name" value="HTH_XRE"/>
    <property type="match status" value="1"/>
</dbReference>
<dbReference type="RefSeq" id="WP_188885732.1">
    <property type="nucleotide sequence ID" value="NZ_BLYJ01000017.1"/>
</dbReference>
<dbReference type="InterPro" id="IPR001387">
    <property type="entry name" value="Cro/C1-type_HTH"/>
</dbReference>
<keyword evidence="3" id="KW-1185">Reference proteome</keyword>
<sequence>MLATLTLFCEPAERLDEAKSTPNYPVKKYDAFVVTEDSVESDRQVGRLGWSTYGGSIALRRVLIEIPEGVHYGRCNFGGYHSTRMEYYGDYDAHDGNLCLVPVTVGKPASLREHGENLEAAFDAAIDSGIFFSIPNEDGGRHTERAHIYKVGEVMDKAHGDKWPKGKISVADIREAAGLTQQQLADVTSIQLQTLQQIEAGKITAYEAGENYREKIAEALNFYDYQSIF</sequence>
<evidence type="ECO:0000259" key="1">
    <source>
        <dbReference type="PROSITE" id="PS50943"/>
    </source>
</evidence>
<proteinExistence type="predicted"/>
<dbReference type="CDD" id="cd00093">
    <property type="entry name" value="HTH_XRE"/>
    <property type="match status" value="1"/>
</dbReference>
<dbReference type="Pfam" id="PF01381">
    <property type="entry name" value="HTH_3"/>
    <property type="match status" value="1"/>
</dbReference>
<protein>
    <recommendedName>
        <fullName evidence="1">HTH cro/C1-type domain-containing protein</fullName>
    </recommendedName>
</protein>
<dbReference type="PROSITE" id="PS50943">
    <property type="entry name" value="HTH_CROC1"/>
    <property type="match status" value="1"/>
</dbReference>
<evidence type="ECO:0000313" key="3">
    <source>
        <dbReference type="Proteomes" id="UP000620147"/>
    </source>
</evidence>
<comment type="caution">
    <text evidence="2">The sequence shown here is derived from an EMBL/GenBank/DDBJ whole genome shotgun (WGS) entry which is preliminary data.</text>
</comment>
<reference evidence="2 3" key="1">
    <citation type="submission" date="2020-06" db="EMBL/GenBank/DDBJ databases">
        <title>Characterization of fructooligosaccharide metabolism and fructooligosaccharide-degrading enzymes in human commensal butyrate producers.</title>
        <authorList>
            <person name="Tanno H."/>
            <person name="Fujii T."/>
            <person name="Hirano K."/>
            <person name="Maeno S."/>
            <person name="Tonozuka T."/>
            <person name="Sakamoto M."/>
            <person name="Ohkuma M."/>
            <person name="Tochio T."/>
            <person name="Endo A."/>
        </authorList>
    </citation>
    <scope>NUCLEOTIDE SEQUENCE [LARGE SCALE GENOMIC DNA]</scope>
    <source>
        <strain evidence="2 3">JCM 31056</strain>
    </source>
</reference>
<name>A0ABQ1E068_9FIRM</name>
<accession>A0ABQ1E068</accession>
<dbReference type="Proteomes" id="UP000620147">
    <property type="component" value="Unassembled WGS sequence"/>
</dbReference>
<dbReference type="Gene3D" id="1.10.260.40">
    <property type="entry name" value="lambda repressor-like DNA-binding domains"/>
    <property type="match status" value="1"/>
</dbReference>
<dbReference type="InterPro" id="IPR010982">
    <property type="entry name" value="Lambda_DNA-bd_dom_sf"/>
</dbReference>
<gene>
    <name evidence="2" type="ORF">BUFA31_15100</name>
</gene>
<dbReference type="SUPFAM" id="SSF47413">
    <property type="entry name" value="lambda repressor-like DNA-binding domains"/>
    <property type="match status" value="1"/>
</dbReference>
<dbReference type="EMBL" id="BLYJ01000017">
    <property type="protein sequence ID" value="GFO88346.1"/>
    <property type="molecule type" value="Genomic_DNA"/>
</dbReference>
<feature type="domain" description="HTH cro/C1-type" evidence="1">
    <location>
        <begin position="170"/>
        <end position="226"/>
    </location>
</feature>